<accession>A0A9W7X8A0</accession>
<comment type="caution">
    <text evidence="1">The sequence shown here is derived from an EMBL/GenBank/DDBJ whole genome shotgun (WGS) entry which is preliminary data.</text>
</comment>
<dbReference type="AlphaFoldDB" id="A0A9W7X8A0"/>
<gene>
    <name evidence="1" type="ORF">BS78_K214000</name>
</gene>
<evidence type="ECO:0000313" key="1">
    <source>
        <dbReference type="EMBL" id="KAJ1253664.1"/>
    </source>
</evidence>
<dbReference type="EMBL" id="MU630836">
    <property type="protein sequence ID" value="KAJ1253664.1"/>
    <property type="molecule type" value="Genomic_DNA"/>
</dbReference>
<dbReference type="Proteomes" id="UP001164776">
    <property type="component" value="Unassembled WGS sequence"/>
</dbReference>
<evidence type="ECO:0000313" key="2">
    <source>
        <dbReference type="Proteomes" id="UP001164776"/>
    </source>
</evidence>
<organism evidence="1 2">
    <name type="scientific">Paspalum vaginatum</name>
    <name type="common">seashore paspalum</name>
    <dbReference type="NCBI Taxonomy" id="158149"/>
    <lineage>
        <taxon>Eukaryota</taxon>
        <taxon>Viridiplantae</taxon>
        <taxon>Streptophyta</taxon>
        <taxon>Embryophyta</taxon>
        <taxon>Tracheophyta</taxon>
        <taxon>Spermatophyta</taxon>
        <taxon>Magnoliopsida</taxon>
        <taxon>Liliopsida</taxon>
        <taxon>Poales</taxon>
        <taxon>Poaceae</taxon>
        <taxon>PACMAD clade</taxon>
        <taxon>Panicoideae</taxon>
        <taxon>Andropogonodae</taxon>
        <taxon>Paspaleae</taxon>
        <taxon>Paspalinae</taxon>
        <taxon>Paspalum</taxon>
    </lineage>
</organism>
<sequence>MCAHHGGHDTFRVVVCEGRYCAQVTGSEPWFHLFDGVETYHDEKGHILVPLHPRCGGRRCSNCSSCCR</sequence>
<reference evidence="1 2" key="1">
    <citation type="submission" date="2022-10" db="EMBL/GenBank/DDBJ databases">
        <title>WGS assembly of Paspalum vaginatum 540-79.</title>
        <authorList>
            <person name="Sun G."/>
            <person name="Wase N."/>
            <person name="Shu S."/>
            <person name="Jenkins J."/>
            <person name="Zhou B."/>
            <person name="Torres-Rodriguez J."/>
            <person name="Chen C."/>
            <person name="Sandor L."/>
            <person name="Plott C."/>
            <person name="Yoshinga Y."/>
            <person name="Daum C."/>
            <person name="Qi P."/>
            <person name="Barry K."/>
            <person name="Lipzen A."/>
            <person name="Berry L."/>
            <person name="Pedersen C."/>
            <person name="Gottilla T."/>
            <person name="Foltz A."/>
            <person name="Yu H."/>
            <person name="O'Malley R."/>
            <person name="Zhang C."/>
            <person name="Devos K."/>
            <person name="Sigmon B."/>
            <person name="Yu B."/>
            <person name="Obata T."/>
            <person name="Schmutz J."/>
            <person name="Schnable J."/>
        </authorList>
    </citation>
    <scope>NUCLEOTIDE SEQUENCE [LARGE SCALE GENOMIC DNA]</scope>
    <source>
        <strain evidence="2">cv. 540-79</strain>
    </source>
</reference>
<keyword evidence="2" id="KW-1185">Reference proteome</keyword>
<name>A0A9W7X8A0_9POAL</name>
<protein>
    <submittedName>
        <fullName evidence="1">Uncharacterized protein</fullName>
    </submittedName>
</protein>
<dbReference type="OrthoDB" id="597419at2759"/>
<proteinExistence type="predicted"/>